<organism evidence="1 2">
    <name type="scientific">Actinomarinicola tropica</name>
    <dbReference type="NCBI Taxonomy" id="2789776"/>
    <lineage>
        <taxon>Bacteria</taxon>
        <taxon>Bacillati</taxon>
        <taxon>Actinomycetota</taxon>
        <taxon>Acidimicrobiia</taxon>
        <taxon>Acidimicrobiales</taxon>
        <taxon>Iamiaceae</taxon>
        <taxon>Actinomarinicola</taxon>
    </lineage>
</organism>
<proteinExistence type="predicted"/>
<keyword evidence="2" id="KW-1185">Reference proteome</keyword>
<dbReference type="CDD" id="cd08026">
    <property type="entry name" value="DUF326"/>
    <property type="match status" value="1"/>
</dbReference>
<dbReference type="PANTHER" id="PTHR37310">
    <property type="entry name" value="CYTOPLASMIC PROTEIN-RELATED"/>
    <property type="match status" value="1"/>
</dbReference>
<dbReference type="KEGG" id="atq:GH723_03105"/>
<dbReference type="Proteomes" id="UP000334019">
    <property type="component" value="Chromosome"/>
</dbReference>
<dbReference type="Gene3D" id="1.20.1270.360">
    <property type="match status" value="1"/>
</dbReference>
<evidence type="ECO:0000313" key="2">
    <source>
        <dbReference type="Proteomes" id="UP000334019"/>
    </source>
</evidence>
<protein>
    <submittedName>
        <fullName evidence="1">Four-helix bundle copper-binding protein</fullName>
    </submittedName>
</protein>
<name>A0A5Q2RBG7_9ACTN</name>
<accession>A0A5Q2RBG7</accession>
<reference evidence="1 2" key="1">
    <citation type="submission" date="2019-11" db="EMBL/GenBank/DDBJ databases">
        <authorList>
            <person name="He Y."/>
        </authorList>
    </citation>
    <scope>NUCLEOTIDE SEQUENCE [LARGE SCALE GENOMIC DNA]</scope>
    <source>
        <strain evidence="1 2">SCSIO 58843</strain>
    </source>
</reference>
<gene>
    <name evidence="1" type="ORF">GH723_03105</name>
</gene>
<sequence length="134" mass="14318">MATAKDMLETYPRSFNVDADTLASAIDALIECGSTCTQCADACLSEDDVAAMAKCIRLNLDCADICATTSRVLGRQTEYDANVTRSLLEACVAACKSCGDECQSHSEHMRHCAICAESCRRCESACQELLGAMA</sequence>
<dbReference type="InterPro" id="IPR044543">
    <property type="entry name" value="YHJQ-like"/>
</dbReference>
<dbReference type="EMBL" id="CP045851">
    <property type="protein sequence ID" value="QGG94168.1"/>
    <property type="molecule type" value="Genomic_DNA"/>
</dbReference>
<dbReference type="InterPro" id="IPR005560">
    <property type="entry name" value="Csp_YhjQ"/>
</dbReference>
<dbReference type="AlphaFoldDB" id="A0A5Q2RBG7"/>
<dbReference type="PANTHER" id="PTHR37310:SF1">
    <property type="entry name" value="CYTOPLASMIC PROTEIN"/>
    <property type="match status" value="1"/>
</dbReference>
<dbReference type="RefSeq" id="WP_153758274.1">
    <property type="nucleotide sequence ID" value="NZ_CP045851.1"/>
</dbReference>
<evidence type="ECO:0000313" key="1">
    <source>
        <dbReference type="EMBL" id="QGG94168.1"/>
    </source>
</evidence>
<dbReference type="Pfam" id="PF03860">
    <property type="entry name" value="Csp"/>
    <property type="match status" value="1"/>
</dbReference>